<keyword evidence="1" id="KW-0472">Membrane</keyword>
<reference evidence="2 3" key="1">
    <citation type="submission" date="2019-11" db="EMBL/GenBank/DDBJ databases">
        <title>Paenibacillus monticola sp. nov., a novel PGPR strain isolated from mountain sample in China.</title>
        <authorList>
            <person name="Zhao Q."/>
            <person name="Li H.-P."/>
            <person name="Zhang J.-L."/>
        </authorList>
    </citation>
    <scope>NUCLEOTIDE SEQUENCE [LARGE SCALE GENOMIC DNA]</scope>
    <source>
        <strain evidence="2 3">LC-T2</strain>
    </source>
</reference>
<evidence type="ECO:0000256" key="1">
    <source>
        <dbReference type="SAM" id="Phobius"/>
    </source>
</evidence>
<keyword evidence="1" id="KW-0812">Transmembrane</keyword>
<feature type="transmembrane region" description="Helical" evidence="1">
    <location>
        <begin position="84"/>
        <end position="101"/>
    </location>
</feature>
<evidence type="ECO:0000313" key="2">
    <source>
        <dbReference type="EMBL" id="MRN56102.1"/>
    </source>
</evidence>
<evidence type="ECO:0000313" key="3">
    <source>
        <dbReference type="Proteomes" id="UP000463051"/>
    </source>
</evidence>
<accession>A0A7X2H9M4</accession>
<proteinExistence type="predicted"/>
<keyword evidence="3" id="KW-1185">Reference proteome</keyword>
<keyword evidence="1" id="KW-1133">Transmembrane helix</keyword>
<feature type="transmembrane region" description="Helical" evidence="1">
    <location>
        <begin position="20"/>
        <end position="44"/>
    </location>
</feature>
<dbReference type="EMBL" id="WJXB01000012">
    <property type="protein sequence ID" value="MRN56102.1"/>
    <property type="molecule type" value="Genomic_DNA"/>
</dbReference>
<organism evidence="2 3">
    <name type="scientific">Paenibacillus monticola</name>
    <dbReference type="NCBI Taxonomy" id="2666075"/>
    <lineage>
        <taxon>Bacteria</taxon>
        <taxon>Bacillati</taxon>
        <taxon>Bacillota</taxon>
        <taxon>Bacilli</taxon>
        <taxon>Bacillales</taxon>
        <taxon>Paenibacillaceae</taxon>
        <taxon>Paenibacillus</taxon>
    </lineage>
</organism>
<protein>
    <submittedName>
        <fullName evidence="2">Uncharacterized protein</fullName>
    </submittedName>
</protein>
<name>A0A7X2H9M4_9BACL</name>
<dbReference type="AlphaFoldDB" id="A0A7X2H9M4"/>
<sequence>MKMSAKDKNLESRVAVKSKWPYIFNFILLLLPTVLLLVLLIYLFPYTGLGRIISIPSTIIINSLIILLCLVITNKVLWIKISKILMTIVITIWITIAGYPQEFNQSVLVQSKNAIHAIQAIDNITKEDLNVDGNVNNPRYVVALYKYRNEILNDGTYQLYQRDNVYFYNYSINDVNEISSKLIGHHKVMWWYLNALSEPAASTLSLLGS</sequence>
<feature type="transmembrane region" description="Helical" evidence="1">
    <location>
        <begin position="50"/>
        <end position="72"/>
    </location>
</feature>
<gene>
    <name evidence="2" type="ORF">GJB61_24305</name>
</gene>
<comment type="caution">
    <text evidence="2">The sequence shown here is derived from an EMBL/GenBank/DDBJ whole genome shotgun (WGS) entry which is preliminary data.</text>
</comment>
<dbReference type="Proteomes" id="UP000463051">
    <property type="component" value="Unassembled WGS sequence"/>
</dbReference>